<protein>
    <recommendedName>
        <fullName evidence="2">HMA domain-containing protein</fullName>
    </recommendedName>
</protein>
<proteinExistence type="predicted"/>
<comment type="caution">
    <text evidence="3">The sequence shown here is derived from an EMBL/GenBank/DDBJ whole genome shotgun (WGS) entry which is preliminary data.</text>
</comment>
<reference evidence="4" key="1">
    <citation type="journal article" date="2019" name="Int. J. Syst. Evol. Microbiol.">
        <title>The Global Catalogue of Microorganisms (GCM) 10K type strain sequencing project: providing services to taxonomists for standard genome sequencing and annotation.</title>
        <authorList>
            <consortium name="The Broad Institute Genomics Platform"/>
            <consortium name="The Broad Institute Genome Sequencing Center for Infectious Disease"/>
            <person name="Wu L."/>
            <person name="Ma J."/>
        </authorList>
    </citation>
    <scope>NUCLEOTIDE SEQUENCE [LARGE SCALE GENOMIC DNA]</scope>
    <source>
        <strain evidence="4">CGMCC 4.7329</strain>
    </source>
</reference>
<dbReference type="PROSITE" id="PS50846">
    <property type="entry name" value="HMA_2"/>
    <property type="match status" value="1"/>
</dbReference>
<keyword evidence="1" id="KW-0479">Metal-binding</keyword>
<sequence length="79" mass="8067">MVMIEIDDEENTTMSTTVTVTGMTCGCCTNKVRDKVGALPGVTGVEVDLAAGSVTIEGTEPDRTALADAVTAAGFQLAD</sequence>
<dbReference type="PROSITE" id="PS01047">
    <property type="entry name" value="HMA_1"/>
    <property type="match status" value="1"/>
</dbReference>
<dbReference type="InterPro" id="IPR036163">
    <property type="entry name" value="HMA_dom_sf"/>
</dbReference>
<dbReference type="Pfam" id="PF00403">
    <property type="entry name" value="HMA"/>
    <property type="match status" value="1"/>
</dbReference>
<organism evidence="3 4">
    <name type="scientific">Nocardia rhizosphaerihabitans</name>
    <dbReference type="NCBI Taxonomy" id="1691570"/>
    <lineage>
        <taxon>Bacteria</taxon>
        <taxon>Bacillati</taxon>
        <taxon>Actinomycetota</taxon>
        <taxon>Actinomycetes</taxon>
        <taxon>Mycobacteriales</taxon>
        <taxon>Nocardiaceae</taxon>
        <taxon>Nocardia</taxon>
    </lineage>
</organism>
<dbReference type="RefSeq" id="WP_229740050.1">
    <property type="nucleotide sequence ID" value="NZ_BMNE01000005.1"/>
</dbReference>
<evidence type="ECO:0000313" key="3">
    <source>
        <dbReference type="EMBL" id="GGN88778.1"/>
    </source>
</evidence>
<dbReference type="InterPro" id="IPR017969">
    <property type="entry name" value="Heavy-metal-associated_CS"/>
</dbReference>
<dbReference type="EMBL" id="BMNE01000005">
    <property type="protein sequence ID" value="GGN88778.1"/>
    <property type="molecule type" value="Genomic_DNA"/>
</dbReference>
<name>A0ABQ2KNZ7_9NOCA</name>
<dbReference type="InterPro" id="IPR006121">
    <property type="entry name" value="HMA_dom"/>
</dbReference>
<dbReference type="SUPFAM" id="SSF55008">
    <property type="entry name" value="HMA, heavy metal-associated domain"/>
    <property type="match status" value="1"/>
</dbReference>
<evidence type="ECO:0000256" key="1">
    <source>
        <dbReference type="ARBA" id="ARBA00022723"/>
    </source>
</evidence>
<evidence type="ECO:0000259" key="2">
    <source>
        <dbReference type="PROSITE" id="PS50846"/>
    </source>
</evidence>
<keyword evidence="4" id="KW-1185">Reference proteome</keyword>
<dbReference type="Gene3D" id="3.30.70.100">
    <property type="match status" value="1"/>
</dbReference>
<gene>
    <name evidence="3" type="ORF">GCM10011610_46590</name>
</gene>
<evidence type="ECO:0000313" key="4">
    <source>
        <dbReference type="Proteomes" id="UP000658127"/>
    </source>
</evidence>
<feature type="domain" description="HMA" evidence="2">
    <location>
        <begin position="14"/>
        <end position="78"/>
    </location>
</feature>
<dbReference type="CDD" id="cd00371">
    <property type="entry name" value="HMA"/>
    <property type="match status" value="1"/>
</dbReference>
<dbReference type="Proteomes" id="UP000658127">
    <property type="component" value="Unassembled WGS sequence"/>
</dbReference>
<accession>A0ABQ2KNZ7</accession>